<reference evidence="7" key="1">
    <citation type="submission" date="2022-01" db="EMBL/GenBank/DDBJ databases">
        <authorList>
            <person name="King R."/>
        </authorList>
    </citation>
    <scope>NUCLEOTIDE SEQUENCE</scope>
</reference>
<evidence type="ECO:0000256" key="1">
    <source>
        <dbReference type="ARBA" id="ARBA00012452"/>
    </source>
</evidence>
<name>A0A9P0HRQ9_NEZVI</name>
<comment type="catalytic activity">
    <reaction evidence="4">
        <text>RX + glutathione = an S-substituted glutathione + a halide anion + H(+)</text>
        <dbReference type="Rhea" id="RHEA:16437"/>
        <dbReference type="ChEBI" id="CHEBI:15378"/>
        <dbReference type="ChEBI" id="CHEBI:16042"/>
        <dbReference type="ChEBI" id="CHEBI:17792"/>
        <dbReference type="ChEBI" id="CHEBI:57925"/>
        <dbReference type="ChEBI" id="CHEBI:90779"/>
        <dbReference type="EC" id="2.5.1.18"/>
    </reaction>
</comment>
<feature type="domain" description="GST C-terminal" evidence="6">
    <location>
        <begin position="99"/>
        <end position="221"/>
    </location>
</feature>
<dbReference type="PANTHER" id="PTHR11571">
    <property type="entry name" value="GLUTATHIONE S-TRANSFERASE"/>
    <property type="match status" value="1"/>
</dbReference>
<keyword evidence="2" id="KW-0808">Transferase</keyword>
<dbReference type="Gene3D" id="3.40.30.10">
    <property type="entry name" value="Glutaredoxin"/>
    <property type="match status" value="1"/>
</dbReference>
<dbReference type="InterPro" id="IPR010987">
    <property type="entry name" value="Glutathione-S-Trfase_C-like"/>
</dbReference>
<dbReference type="SFLD" id="SFLDS00019">
    <property type="entry name" value="Glutathione_Transferase_(cytos"/>
    <property type="match status" value="1"/>
</dbReference>
<evidence type="ECO:0000259" key="5">
    <source>
        <dbReference type="PROSITE" id="PS50404"/>
    </source>
</evidence>
<dbReference type="InterPro" id="IPR036249">
    <property type="entry name" value="Thioredoxin-like_sf"/>
</dbReference>
<proteinExistence type="inferred from homology"/>
<dbReference type="SUPFAM" id="SSF47616">
    <property type="entry name" value="GST C-terminal domain-like"/>
    <property type="match status" value="1"/>
</dbReference>
<dbReference type="PANTHER" id="PTHR11571:SF224">
    <property type="entry name" value="HEMATOPOIETIC PROSTAGLANDIN D SYNTHASE"/>
    <property type="match status" value="1"/>
</dbReference>
<dbReference type="InterPro" id="IPR004045">
    <property type="entry name" value="Glutathione_S-Trfase_N"/>
</dbReference>
<evidence type="ECO:0000256" key="2">
    <source>
        <dbReference type="ARBA" id="ARBA00022679"/>
    </source>
</evidence>
<gene>
    <name evidence="7" type="ORF">NEZAVI_LOCUS15467</name>
</gene>
<dbReference type="Pfam" id="PF14497">
    <property type="entry name" value="GST_C_3"/>
    <property type="match status" value="1"/>
</dbReference>
<dbReference type="GO" id="GO:0004602">
    <property type="term" value="F:glutathione peroxidase activity"/>
    <property type="evidence" value="ECO:0007669"/>
    <property type="project" value="UniProtKB-ARBA"/>
</dbReference>
<accession>A0A9P0HRQ9</accession>
<dbReference type="AlphaFoldDB" id="A0A9P0HRQ9"/>
<keyword evidence="8" id="KW-1185">Reference proteome</keyword>
<organism evidence="7 8">
    <name type="scientific">Nezara viridula</name>
    <name type="common">Southern green stink bug</name>
    <name type="synonym">Cimex viridulus</name>
    <dbReference type="NCBI Taxonomy" id="85310"/>
    <lineage>
        <taxon>Eukaryota</taxon>
        <taxon>Metazoa</taxon>
        <taxon>Ecdysozoa</taxon>
        <taxon>Arthropoda</taxon>
        <taxon>Hexapoda</taxon>
        <taxon>Insecta</taxon>
        <taxon>Pterygota</taxon>
        <taxon>Neoptera</taxon>
        <taxon>Paraneoptera</taxon>
        <taxon>Hemiptera</taxon>
        <taxon>Heteroptera</taxon>
        <taxon>Panheteroptera</taxon>
        <taxon>Pentatomomorpha</taxon>
        <taxon>Pentatomoidea</taxon>
        <taxon>Pentatomidae</taxon>
        <taxon>Pentatominae</taxon>
        <taxon>Nezara</taxon>
    </lineage>
</organism>
<dbReference type="CDD" id="cd03039">
    <property type="entry name" value="GST_N_Sigma_like"/>
    <property type="match status" value="1"/>
</dbReference>
<protein>
    <recommendedName>
        <fullName evidence="1">glutathione transferase</fullName>
        <ecNumber evidence="1">2.5.1.18</ecNumber>
    </recommendedName>
</protein>
<dbReference type="Proteomes" id="UP001152798">
    <property type="component" value="Chromosome 7"/>
</dbReference>
<dbReference type="PROSITE" id="PS50404">
    <property type="entry name" value="GST_NTER"/>
    <property type="match status" value="1"/>
</dbReference>
<comment type="similarity">
    <text evidence="3">Belongs to the GST superfamily. Sigma family.</text>
</comment>
<dbReference type="SFLD" id="SFLDG00363">
    <property type="entry name" value="AMPS_(cytGST):_Alpha-__Mu-__Pi"/>
    <property type="match status" value="1"/>
</dbReference>
<dbReference type="PROSITE" id="PS50405">
    <property type="entry name" value="GST_CTER"/>
    <property type="match status" value="1"/>
</dbReference>
<dbReference type="FunFam" id="3.40.30.10:FF:000035">
    <property type="entry name" value="hematopoietic prostaglandin D synthase"/>
    <property type="match status" value="1"/>
</dbReference>
<dbReference type="Pfam" id="PF02798">
    <property type="entry name" value="GST_N"/>
    <property type="match status" value="1"/>
</dbReference>
<dbReference type="Gene3D" id="1.20.1050.10">
    <property type="match status" value="1"/>
</dbReference>
<dbReference type="InterPro" id="IPR036282">
    <property type="entry name" value="Glutathione-S-Trfase_C_sf"/>
</dbReference>
<dbReference type="OrthoDB" id="414243at2759"/>
<evidence type="ECO:0000259" key="6">
    <source>
        <dbReference type="PROSITE" id="PS50405"/>
    </source>
</evidence>
<evidence type="ECO:0000256" key="3">
    <source>
        <dbReference type="ARBA" id="ARBA00038317"/>
    </source>
</evidence>
<dbReference type="SFLD" id="SFLDG01205">
    <property type="entry name" value="AMPS.1"/>
    <property type="match status" value="1"/>
</dbReference>
<dbReference type="GO" id="GO:0004364">
    <property type="term" value="F:glutathione transferase activity"/>
    <property type="evidence" value="ECO:0007669"/>
    <property type="project" value="UniProtKB-EC"/>
</dbReference>
<evidence type="ECO:0000256" key="4">
    <source>
        <dbReference type="ARBA" id="ARBA00047960"/>
    </source>
</evidence>
<dbReference type="CDD" id="cd03192">
    <property type="entry name" value="GST_C_Sigma_like"/>
    <property type="match status" value="1"/>
</dbReference>
<dbReference type="GO" id="GO:0006749">
    <property type="term" value="P:glutathione metabolic process"/>
    <property type="evidence" value="ECO:0007669"/>
    <property type="project" value="TreeGrafter"/>
</dbReference>
<dbReference type="InterPro" id="IPR040079">
    <property type="entry name" value="Glutathione_S-Trfase"/>
</dbReference>
<dbReference type="EC" id="2.5.1.18" evidence="1"/>
<dbReference type="EMBL" id="OV725083">
    <property type="protein sequence ID" value="CAH1407834.1"/>
    <property type="molecule type" value="Genomic_DNA"/>
</dbReference>
<dbReference type="FunFam" id="1.20.1050.10:FF:000030">
    <property type="entry name" value="Glutathione S-transferase S1"/>
    <property type="match status" value="1"/>
</dbReference>
<evidence type="ECO:0000313" key="7">
    <source>
        <dbReference type="EMBL" id="CAH1407834.1"/>
    </source>
</evidence>
<feature type="domain" description="GST N-terminal" evidence="5">
    <location>
        <begin position="20"/>
        <end position="97"/>
    </location>
</feature>
<dbReference type="InterPro" id="IPR050213">
    <property type="entry name" value="GST_superfamily"/>
</dbReference>
<sequence>MLLKMIYRGLMIGNNIRKMPEYKLAYFDIRGLGEPIRLILSYMGKEFEDIRISQEEWPQLKKKTPFGKVPFLEIDGKVIHQTIAILRYLAPQAGLAGKNAEENLEIDMVVGAYGDLVADISRYWRTESPNEKEKLRETIINETIPLYMSKFENILKKNGGYLANGKLSWAELYVVGHNSSIPGLVGYDIDENYPFWKELTKRVHSLSGIKEWVKNRPVTVF</sequence>
<dbReference type="SUPFAM" id="SSF52833">
    <property type="entry name" value="Thioredoxin-like"/>
    <property type="match status" value="1"/>
</dbReference>
<evidence type="ECO:0000313" key="8">
    <source>
        <dbReference type="Proteomes" id="UP001152798"/>
    </source>
</evidence>
<dbReference type="InterPro" id="IPR004046">
    <property type="entry name" value="GST_C"/>
</dbReference>